<name>A0A059PYA1_9CAUD</name>
<dbReference type="KEGG" id="vg:19686301"/>
<sequence>MSNTPEHSCEWNTRCEINVYVNTNNIVNAMSIVNKAFITGLSALTNDEREAIKELSFMSYDTNDEF</sequence>
<dbReference type="RefSeq" id="YP_009042780.1">
    <property type="nucleotide sequence ID" value="NC_024358.1"/>
</dbReference>
<protein>
    <submittedName>
        <fullName evidence="1">Uncharacterized protein</fullName>
    </submittedName>
</protein>
<proteinExistence type="predicted"/>
<organism evidence="1 2">
    <name type="scientific">Anabaena phage A-4L</name>
    <dbReference type="NCBI Taxonomy" id="1357732"/>
    <lineage>
        <taxon>Viruses</taxon>
        <taxon>Duplodnaviria</taxon>
        <taxon>Heunggongvirae</taxon>
        <taxon>Uroviricota</taxon>
        <taxon>Caudoviricetes</taxon>
        <taxon>Saffermanviridae</taxon>
        <taxon>Kozyakovvirus</taxon>
        <taxon>Kozyakovvirus A4L</taxon>
    </lineage>
</organism>
<reference evidence="1 2" key="1">
    <citation type="journal article" date="2015" name="Virus Res.">
        <title>Unraveling the genome structure of cyanobacterial podovirus A-4L with long direct terminal repeats.</title>
        <authorList>
            <person name="Ou T."/>
            <person name="Liao X.Y."/>
            <person name="Gao X.C."/>
            <person name="Xu X.D."/>
            <person name="Zhang Q.Y."/>
        </authorList>
    </citation>
    <scope>NUCLEOTIDE SEQUENCE [LARGE SCALE GENOMIC DNA]</scope>
</reference>
<keyword evidence="2" id="KW-1185">Reference proteome</keyword>
<dbReference type="Proteomes" id="UP000027000">
    <property type="component" value="Segment"/>
</dbReference>
<dbReference type="EMBL" id="KF356198">
    <property type="protein sequence ID" value="AGR48537.1"/>
    <property type="molecule type" value="Genomic_DNA"/>
</dbReference>
<gene>
    <name evidence="1" type="ORF">A4L_10</name>
</gene>
<accession>A0A059PYA1</accession>
<evidence type="ECO:0000313" key="2">
    <source>
        <dbReference type="Proteomes" id="UP000027000"/>
    </source>
</evidence>
<dbReference type="GeneID" id="19686301"/>
<evidence type="ECO:0000313" key="1">
    <source>
        <dbReference type="EMBL" id="AGR48537.1"/>
    </source>
</evidence>